<gene>
    <name evidence="5" type="ORF">UT61_C0008G0012</name>
</gene>
<feature type="domain" description="TRNA-binding" evidence="4">
    <location>
        <begin position="8"/>
        <end position="124"/>
    </location>
</feature>
<dbReference type="Pfam" id="PF01588">
    <property type="entry name" value="tRNA_bind"/>
    <property type="match status" value="1"/>
</dbReference>
<dbReference type="EMBL" id="LBXL01000008">
    <property type="protein sequence ID" value="KKR30356.1"/>
    <property type="molecule type" value="Genomic_DNA"/>
</dbReference>
<proteinExistence type="predicted"/>
<dbReference type="InterPro" id="IPR051270">
    <property type="entry name" value="Tyrosine-tRNA_ligase_regulator"/>
</dbReference>
<sequence>METITIEDFQKLDIRIGKVVEATEIEGSDKLIRCVVDFGPKLGQRIIFSGIKKWYKPEDLVGKLLPYLVNIEPKKMPSFVNTSVGESEESQGMLVAAAPENKDGDKEAVLLVVDREVIPGTKII</sequence>
<keyword evidence="1 3" id="KW-0820">tRNA-binding</keyword>
<keyword evidence="2 3" id="KW-0694">RNA-binding</keyword>
<dbReference type="AlphaFoldDB" id="A0A0G0PZ28"/>
<evidence type="ECO:0000313" key="5">
    <source>
        <dbReference type="EMBL" id="KKR30356.1"/>
    </source>
</evidence>
<organism evidence="5 6">
    <name type="scientific">Candidatus Woesebacteria bacterium GW2011_GWA1_39_8</name>
    <dbReference type="NCBI Taxonomy" id="1618552"/>
    <lineage>
        <taxon>Bacteria</taxon>
        <taxon>Candidatus Woeseibacteriota</taxon>
    </lineage>
</organism>
<dbReference type="PANTHER" id="PTHR11586">
    <property type="entry name" value="TRNA-AMINOACYLATION COFACTOR ARC1 FAMILY MEMBER"/>
    <property type="match status" value="1"/>
</dbReference>
<evidence type="ECO:0000259" key="4">
    <source>
        <dbReference type="PROSITE" id="PS50886"/>
    </source>
</evidence>
<evidence type="ECO:0000256" key="2">
    <source>
        <dbReference type="ARBA" id="ARBA00022884"/>
    </source>
</evidence>
<protein>
    <submittedName>
        <fullName evidence="5">T-RNA-binding domain protein</fullName>
    </submittedName>
</protein>
<dbReference type="PATRIC" id="fig|1618552.3.peg.313"/>
<dbReference type="Proteomes" id="UP000034793">
    <property type="component" value="Unassembled WGS sequence"/>
</dbReference>
<name>A0A0G0PZ28_9BACT</name>
<comment type="caution">
    <text evidence="5">The sequence shown here is derived from an EMBL/GenBank/DDBJ whole genome shotgun (WGS) entry which is preliminary data.</text>
</comment>
<dbReference type="GO" id="GO:0000049">
    <property type="term" value="F:tRNA binding"/>
    <property type="evidence" value="ECO:0007669"/>
    <property type="project" value="UniProtKB-UniRule"/>
</dbReference>
<evidence type="ECO:0000256" key="3">
    <source>
        <dbReference type="PROSITE-ProRule" id="PRU00209"/>
    </source>
</evidence>
<dbReference type="Gene3D" id="2.40.50.140">
    <property type="entry name" value="Nucleic acid-binding proteins"/>
    <property type="match status" value="1"/>
</dbReference>
<dbReference type="PANTHER" id="PTHR11586:SF37">
    <property type="entry name" value="TRNA-BINDING DOMAIN-CONTAINING PROTEIN"/>
    <property type="match status" value="1"/>
</dbReference>
<evidence type="ECO:0000256" key="1">
    <source>
        <dbReference type="ARBA" id="ARBA00022555"/>
    </source>
</evidence>
<dbReference type="SUPFAM" id="SSF50249">
    <property type="entry name" value="Nucleic acid-binding proteins"/>
    <property type="match status" value="1"/>
</dbReference>
<dbReference type="InterPro" id="IPR012340">
    <property type="entry name" value="NA-bd_OB-fold"/>
</dbReference>
<dbReference type="PROSITE" id="PS50886">
    <property type="entry name" value="TRBD"/>
    <property type="match status" value="1"/>
</dbReference>
<evidence type="ECO:0000313" key="6">
    <source>
        <dbReference type="Proteomes" id="UP000034793"/>
    </source>
</evidence>
<reference evidence="5 6" key="1">
    <citation type="journal article" date="2015" name="Nature">
        <title>rRNA introns, odd ribosomes, and small enigmatic genomes across a large radiation of phyla.</title>
        <authorList>
            <person name="Brown C.T."/>
            <person name="Hug L.A."/>
            <person name="Thomas B.C."/>
            <person name="Sharon I."/>
            <person name="Castelle C.J."/>
            <person name="Singh A."/>
            <person name="Wilkins M.J."/>
            <person name="Williams K.H."/>
            <person name="Banfield J.F."/>
        </authorList>
    </citation>
    <scope>NUCLEOTIDE SEQUENCE [LARGE SCALE GENOMIC DNA]</scope>
</reference>
<dbReference type="InterPro" id="IPR002547">
    <property type="entry name" value="tRNA-bd_dom"/>
</dbReference>
<accession>A0A0G0PZ28</accession>